<dbReference type="AlphaFoldDB" id="A0A7S4D0E1"/>
<dbReference type="EMBL" id="HBJA01065779">
    <property type="protein sequence ID" value="CAE0812041.1"/>
    <property type="molecule type" value="Transcribed_RNA"/>
</dbReference>
<protein>
    <submittedName>
        <fullName evidence="1">Uncharacterized protein</fullName>
    </submittedName>
</protein>
<evidence type="ECO:0000313" key="1">
    <source>
        <dbReference type="EMBL" id="CAE0812041.1"/>
    </source>
</evidence>
<accession>A0A7S4D0E1</accession>
<name>A0A7S4D0E1_9EUGL</name>
<organism evidence="1">
    <name type="scientific">Eutreptiella gymnastica</name>
    <dbReference type="NCBI Taxonomy" id="73025"/>
    <lineage>
        <taxon>Eukaryota</taxon>
        <taxon>Discoba</taxon>
        <taxon>Euglenozoa</taxon>
        <taxon>Euglenida</taxon>
        <taxon>Spirocuta</taxon>
        <taxon>Euglenophyceae</taxon>
        <taxon>Eutreptiales</taxon>
        <taxon>Eutreptiaceae</taxon>
        <taxon>Eutreptiella</taxon>
    </lineage>
</organism>
<reference evidence="1" key="1">
    <citation type="submission" date="2021-01" db="EMBL/GenBank/DDBJ databases">
        <authorList>
            <person name="Corre E."/>
            <person name="Pelletier E."/>
            <person name="Niang G."/>
            <person name="Scheremetjew M."/>
            <person name="Finn R."/>
            <person name="Kale V."/>
            <person name="Holt S."/>
            <person name="Cochrane G."/>
            <person name="Meng A."/>
            <person name="Brown T."/>
            <person name="Cohen L."/>
        </authorList>
    </citation>
    <scope>NUCLEOTIDE SEQUENCE</scope>
    <source>
        <strain evidence="1">CCMP1594</strain>
    </source>
</reference>
<gene>
    <name evidence="1" type="ORF">EGYM00163_LOCUS23191</name>
</gene>
<proteinExistence type="predicted"/>
<sequence length="105" mass="11302">MLHYIGASCTCEGTTIPSHWDSSLPVTALFGDRLRMHLLPCILLQGSHLSHTKHSMISNGISSSSPTAPVAFLIPSQRQQNSPDWALRHISQGPVGGTLGLKCRS</sequence>